<dbReference type="InterPro" id="IPR005150">
    <property type="entry name" value="Cellulose_synth"/>
</dbReference>
<reference evidence="24" key="1">
    <citation type="submission" date="2021-01" db="EMBL/GenBank/DDBJ databases">
        <authorList>
            <person name="Lovell J.T."/>
            <person name="Bentley N."/>
            <person name="Bhattarai G."/>
            <person name="Jenkins J.W."/>
            <person name="Sreedasyam A."/>
            <person name="Alarcon Y."/>
            <person name="Bock C."/>
            <person name="Boston L."/>
            <person name="Carlson J."/>
            <person name="Cervantes K."/>
            <person name="Clermont K."/>
            <person name="Krom N."/>
            <person name="Kubenka K."/>
            <person name="Mamidi S."/>
            <person name="Mattison C."/>
            <person name="Monteros M."/>
            <person name="Pisani C."/>
            <person name="Plott C."/>
            <person name="Rajasekar S."/>
            <person name="Rhein H.S."/>
            <person name="Rohla C."/>
            <person name="Song M."/>
            <person name="Hilaire R.S."/>
            <person name="Shu S."/>
            <person name="Wells L."/>
            <person name="Wang X."/>
            <person name="Webber J."/>
            <person name="Heerema R.J."/>
            <person name="Klein P."/>
            <person name="Conner P."/>
            <person name="Grauke L."/>
            <person name="Grimwood J."/>
            <person name="Schmutz J."/>
            <person name="Randall J.J."/>
        </authorList>
    </citation>
    <scope>NUCLEOTIDE SEQUENCE</scope>
    <source>
        <tissue evidence="24">Leaf</tissue>
    </source>
</reference>
<evidence type="ECO:0000256" key="11">
    <source>
        <dbReference type="ARBA" id="ARBA00022833"/>
    </source>
</evidence>
<comment type="caution">
    <text evidence="24">The sequence shown here is derived from an EMBL/GenBank/DDBJ whole genome shotgun (WGS) entry which is preliminary data.</text>
</comment>
<evidence type="ECO:0000256" key="2">
    <source>
        <dbReference type="ARBA" id="ARBA00004651"/>
    </source>
</evidence>
<evidence type="ECO:0000256" key="9">
    <source>
        <dbReference type="ARBA" id="ARBA00022723"/>
    </source>
</evidence>
<evidence type="ECO:0000256" key="15">
    <source>
        <dbReference type="ARBA" id="ARBA00023211"/>
    </source>
</evidence>
<evidence type="ECO:0000256" key="20">
    <source>
        <dbReference type="PROSITE-ProRule" id="PRU00175"/>
    </source>
</evidence>
<comment type="cofactor">
    <cofactor evidence="1">
        <name>Mn(2+)</name>
        <dbReference type="ChEBI" id="CHEBI:29035"/>
    </cofactor>
</comment>
<evidence type="ECO:0000256" key="17">
    <source>
        <dbReference type="ARBA" id="ARBA00048682"/>
    </source>
</evidence>
<dbReference type="Pfam" id="PF14569">
    <property type="entry name" value="zf-UDP"/>
    <property type="match status" value="1"/>
</dbReference>
<evidence type="ECO:0000256" key="5">
    <source>
        <dbReference type="ARBA" id="ARBA00022475"/>
    </source>
</evidence>
<protein>
    <recommendedName>
        <fullName evidence="21">Cellulose synthase</fullName>
        <ecNumber evidence="21">2.4.1.12</ecNumber>
    </recommendedName>
</protein>
<dbReference type="SUPFAM" id="SSF53448">
    <property type="entry name" value="Nucleotide-diphospho-sugar transferases"/>
    <property type="match status" value="1"/>
</dbReference>
<dbReference type="InterPro" id="IPR001841">
    <property type="entry name" value="Znf_RING"/>
</dbReference>
<feature type="transmembrane region" description="Helical" evidence="21">
    <location>
        <begin position="286"/>
        <end position="305"/>
    </location>
</feature>
<keyword evidence="13 21" id="KW-1133">Transmembrane helix</keyword>
<dbReference type="GO" id="GO:0005886">
    <property type="term" value="C:plasma membrane"/>
    <property type="evidence" value="ECO:0007669"/>
    <property type="project" value="UniProtKB-SubCell"/>
</dbReference>
<evidence type="ECO:0000256" key="13">
    <source>
        <dbReference type="ARBA" id="ARBA00022989"/>
    </source>
</evidence>
<keyword evidence="8 21" id="KW-0812">Transmembrane</keyword>
<comment type="subcellular location">
    <subcellularLocation>
        <location evidence="2 21">Cell membrane</location>
        <topology evidence="2 21">Multi-pass membrane protein</topology>
    </subcellularLocation>
</comment>
<organism evidence="24 25">
    <name type="scientific">Carya illinoinensis</name>
    <name type="common">Pecan</name>
    <dbReference type="NCBI Taxonomy" id="32201"/>
    <lineage>
        <taxon>Eukaryota</taxon>
        <taxon>Viridiplantae</taxon>
        <taxon>Streptophyta</taxon>
        <taxon>Embryophyta</taxon>
        <taxon>Tracheophyta</taxon>
        <taxon>Spermatophyta</taxon>
        <taxon>Magnoliopsida</taxon>
        <taxon>eudicotyledons</taxon>
        <taxon>Gunneridae</taxon>
        <taxon>Pentapetalae</taxon>
        <taxon>rosids</taxon>
        <taxon>fabids</taxon>
        <taxon>Fagales</taxon>
        <taxon>Juglandaceae</taxon>
        <taxon>Carya</taxon>
    </lineage>
</organism>
<proteinExistence type="inferred from homology"/>
<dbReference type="FunFam" id="3.90.550.10:FF:000009">
    <property type="entry name" value="Cellulose synthase"/>
    <property type="match status" value="1"/>
</dbReference>
<dbReference type="InterPro" id="IPR029044">
    <property type="entry name" value="Nucleotide-diphossugar_trans"/>
</dbReference>
<dbReference type="EMBL" id="CM031833">
    <property type="protein sequence ID" value="KAG6694181.1"/>
    <property type="molecule type" value="Genomic_DNA"/>
</dbReference>
<keyword evidence="15" id="KW-0464">Manganese</keyword>
<dbReference type="AlphaFoldDB" id="A0A922E1I5"/>
<dbReference type="InterPro" id="IPR027934">
    <property type="entry name" value="CES_Znf_RING"/>
</dbReference>
<evidence type="ECO:0000256" key="4">
    <source>
        <dbReference type="ARBA" id="ARBA00007548"/>
    </source>
</evidence>
<keyword evidence="5 21" id="KW-1003">Cell membrane</keyword>
<dbReference type="GO" id="GO:0030244">
    <property type="term" value="P:cellulose biosynthetic process"/>
    <property type="evidence" value="ECO:0007669"/>
    <property type="project" value="UniProtKB-KW"/>
</dbReference>
<dbReference type="GO" id="GO:0071555">
    <property type="term" value="P:cell wall organization"/>
    <property type="evidence" value="ECO:0007669"/>
    <property type="project" value="UniProtKB-KW"/>
</dbReference>
<evidence type="ECO:0000256" key="19">
    <source>
        <dbReference type="PIRSR" id="PIRSR605150-3"/>
    </source>
</evidence>
<keyword evidence="10 20" id="KW-0863">Zinc-finger</keyword>
<dbReference type="GO" id="GO:0016760">
    <property type="term" value="F:cellulose synthase (UDP-forming) activity"/>
    <property type="evidence" value="ECO:0007669"/>
    <property type="project" value="UniProtKB-EC"/>
</dbReference>
<gene>
    <name evidence="24" type="ORF">I3842_09G036700</name>
</gene>
<dbReference type="GO" id="GO:0008270">
    <property type="term" value="F:zinc ion binding"/>
    <property type="evidence" value="ECO:0007669"/>
    <property type="project" value="UniProtKB-KW"/>
</dbReference>
<feature type="binding site" evidence="19">
    <location>
        <position position="522"/>
    </location>
    <ligand>
        <name>Mn(2+)</name>
        <dbReference type="ChEBI" id="CHEBI:29035"/>
    </ligand>
</feature>
<keyword evidence="11 21" id="KW-0862">Zinc</keyword>
<feature type="domain" description="RING-type" evidence="23">
    <location>
        <begin position="14"/>
        <end position="60"/>
    </location>
</feature>
<feature type="binding site" evidence="18">
    <location>
        <position position="350"/>
    </location>
    <ligand>
        <name>UDP-alpha-D-glucose</name>
        <dbReference type="ChEBI" id="CHEBI:58885"/>
    </ligand>
</feature>
<dbReference type="PANTHER" id="PTHR13301">
    <property type="entry name" value="X-BOX TRANSCRIPTION FACTOR-RELATED"/>
    <property type="match status" value="1"/>
</dbReference>
<feature type="region of interest" description="Disordered" evidence="22">
    <location>
        <begin position="648"/>
        <end position="673"/>
    </location>
</feature>
<evidence type="ECO:0000256" key="3">
    <source>
        <dbReference type="ARBA" id="ARBA00004768"/>
    </source>
</evidence>
<accession>A0A922E1I5</accession>
<keyword evidence="6 21" id="KW-0328">Glycosyltransferase</keyword>
<evidence type="ECO:0000256" key="8">
    <source>
        <dbReference type="ARBA" id="ARBA00022692"/>
    </source>
</evidence>
<comment type="pathway">
    <text evidence="3 21">Glycan metabolism; plant cellulose biosynthesis.</text>
</comment>
<feature type="binding site" evidence="18">
    <location>
        <position position="380"/>
    </location>
    <ligand>
        <name>UDP-alpha-D-glucose</name>
        <dbReference type="ChEBI" id="CHEBI:58885"/>
    </ligand>
</feature>
<keyword evidence="14 21" id="KW-0472">Membrane</keyword>
<dbReference type="EC" id="2.4.1.12" evidence="21"/>
<evidence type="ECO:0000313" key="25">
    <source>
        <dbReference type="Proteomes" id="UP000811246"/>
    </source>
</evidence>
<dbReference type="Pfam" id="PF03552">
    <property type="entry name" value="Cellulose_synt"/>
    <property type="match status" value="1"/>
</dbReference>
<name>A0A922E1I5_CARIL</name>
<evidence type="ECO:0000256" key="18">
    <source>
        <dbReference type="PIRSR" id="PIRSR605150-2"/>
    </source>
</evidence>
<evidence type="ECO:0000256" key="7">
    <source>
        <dbReference type="ARBA" id="ARBA00022679"/>
    </source>
</evidence>
<feature type="binding site" evidence="18">
    <location>
        <position position="351"/>
    </location>
    <ligand>
        <name>UDP-alpha-D-glucose</name>
        <dbReference type="ChEBI" id="CHEBI:58885"/>
    </ligand>
</feature>
<comment type="caution">
    <text evidence="21">Lacks conserved residue(s) required for the propagation of feature annotation.</text>
</comment>
<evidence type="ECO:0000256" key="12">
    <source>
        <dbReference type="ARBA" id="ARBA00022916"/>
    </source>
</evidence>
<evidence type="ECO:0000256" key="14">
    <source>
        <dbReference type="ARBA" id="ARBA00023136"/>
    </source>
</evidence>
<evidence type="ECO:0000259" key="23">
    <source>
        <dbReference type="PROSITE" id="PS50089"/>
    </source>
</evidence>
<comment type="cofactor">
    <cofactor evidence="21">
        <name>Zn(2+)</name>
        <dbReference type="ChEBI" id="CHEBI:29105"/>
    </cofactor>
    <text evidence="21">Binds 2 Zn(2+) ions per subunit.</text>
</comment>
<comment type="similarity">
    <text evidence="4 21">Belongs to the glycosyltransferase 2 family. Plant cellulose synthase subfamily.</text>
</comment>
<feature type="transmembrane region" description="Helical" evidence="21">
    <location>
        <begin position="257"/>
        <end position="274"/>
    </location>
</feature>
<evidence type="ECO:0000256" key="22">
    <source>
        <dbReference type="SAM" id="MobiDB-lite"/>
    </source>
</evidence>
<evidence type="ECO:0000256" key="1">
    <source>
        <dbReference type="ARBA" id="ARBA00001936"/>
    </source>
</evidence>
<dbReference type="SUPFAM" id="SSF57850">
    <property type="entry name" value="RING/U-box"/>
    <property type="match status" value="1"/>
</dbReference>
<evidence type="ECO:0000313" key="24">
    <source>
        <dbReference type="EMBL" id="KAG6694181.1"/>
    </source>
</evidence>
<feature type="binding site" evidence="19">
    <location>
        <position position="546"/>
    </location>
    <ligand>
        <name>Mn(2+)</name>
        <dbReference type="ChEBI" id="CHEBI:29035"/>
    </ligand>
</feature>
<comment type="catalytic activity">
    <reaction evidence="17 21">
        <text>[(1-&gt;4)-beta-D-glucosyl](n) + UDP-alpha-D-glucose = [(1-&gt;4)-beta-D-glucosyl](n+1) + UDP + H(+)</text>
        <dbReference type="Rhea" id="RHEA:19929"/>
        <dbReference type="Rhea" id="RHEA-COMP:10033"/>
        <dbReference type="Rhea" id="RHEA-COMP:10034"/>
        <dbReference type="ChEBI" id="CHEBI:15378"/>
        <dbReference type="ChEBI" id="CHEBI:18246"/>
        <dbReference type="ChEBI" id="CHEBI:58223"/>
        <dbReference type="ChEBI" id="CHEBI:58885"/>
        <dbReference type="EC" id="2.4.1.12"/>
    </reaction>
</comment>
<keyword evidence="9 21" id="KW-0479">Metal-binding</keyword>
<keyword evidence="16 21" id="KW-0961">Cell wall biogenesis/degradation</keyword>
<evidence type="ECO:0000256" key="10">
    <source>
        <dbReference type="ARBA" id="ARBA00022771"/>
    </source>
</evidence>
<dbReference type="Proteomes" id="UP000811246">
    <property type="component" value="Chromosome 9"/>
</dbReference>
<sequence>MEPKSTKPMGAEVCQICSDTVGTTVNGEPFVACGVCAFPVCRPCYEYERKDGNRSCPQCKTKYKWHKGSPPIQGEEVEDAGVNDEANAVNGSSYKLGVQDRSHNKKEQTIHNWDMSYGKGEDVAPPDYDKAVSLNHIPLLTNGRSVSGELSAASPERLSMASPESGVRGKHIDPLPYVVDGSRSRSGSVAWKERIDGWKMKQEKNAVPMSVGNAPSEGRGGVDFDASTDVLMDDSLLNDEARQPLSRKVSIPSSRINPYRMVIVLRLIILSIFLHYRITNPVPNAYALWLVSVICEIWFAISWILDQFPKWLPVNRETYLDRLALRYDREGEPSQLAAVDIFVSTVDPLKEPPLVTANTVLSILAVDYPVDKVSCYVSDDGAAMLTFEALSETSEFARKWVPFCKKYSIEPRAPEWYFSQKIDYLKDKVHPSFVKARRAMKREYEEFKVRINGLVVKAQKIPDEGWFMQDGTPWPGNNTKDHPGMIQVFLGHSGGLDSEGNELPRLVYVSREKRPGFQHHKKAGAMNALVRVSAVLTNGPFLLNLDCDHYINNSKALREAMCFLMDPNLGKTVCYVQFPQRFDGIDKNDRYANRNTVFFDINLRGLDGIQGPVYVGTGCVFNRTALYGYEPPLKPKHKKAGMISTCFGRSRKRSSGSSGKNSNKKKSGKHVDPTVPIYNLEDIEEGVEGTGFDDEKSLLMSQMSLEKRFGQSATFVASTLMENGGVPQSATPESLLKEAIHVISCGYEDPTDWGREVGDRSIACHNLLPLKDPLLLTFLTV</sequence>
<dbReference type="InterPro" id="IPR013083">
    <property type="entry name" value="Znf_RING/FYVE/PHD"/>
</dbReference>
<keyword evidence="7 21" id="KW-0808">Transferase</keyword>
<keyword evidence="12 21" id="KW-0135">Cellulose biosynthesis</keyword>
<dbReference type="PROSITE" id="PS50089">
    <property type="entry name" value="ZF_RING_2"/>
    <property type="match status" value="1"/>
</dbReference>
<feature type="binding site" evidence="18">
    <location>
        <position position="344"/>
    </location>
    <ligand>
        <name>UDP-alpha-D-glucose</name>
        <dbReference type="ChEBI" id="CHEBI:58885"/>
    </ligand>
</feature>
<evidence type="ECO:0000256" key="6">
    <source>
        <dbReference type="ARBA" id="ARBA00022676"/>
    </source>
</evidence>
<dbReference type="Gene3D" id="3.30.40.10">
    <property type="entry name" value="Zinc/RING finger domain, C3HC4 (zinc finger)"/>
    <property type="match status" value="1"/>
</dbReference>
<dbReference type="Gene3D" id="3.90.550.10">
    <property type="entry name" value="Spore Coat Polysaccharide Biosynthesis Protein SpsA, Chain A"/>
    <property type="match status" value="1"/>
</dbReference>
<evidence type="ECO:0000256" key="16">
    <source>
        <dbReference type="ARBA" id="ARBA00023316"/>
    </source>
</evidence>
<feature type="binding site" evidence="18">
    <location>
        <position position="521"/>
    </location>
    <ligand>
        <name>UDP-alpha-D-glucose</name>
        <dbReference type="ChEBI" id="CHEBI:58885"/>
    </ligand>
</feature>
<dbReference type="CDD" id="cd16617">
    <property type="entry name" value="mRING-HC-C4C4_CesA"/>
    <property type="match status" value="1"/>
</dbReference>
<evidence type="ECO:0000256" key="21">
    <source>
        <dbReference type="RuleBase" id="RU361116"/>
    </source>
</evidence>